<dbReference type="Proteomes" id="UP000053477">
    <property type="component" value="Unassembled WGS sequence"/>
</dbReference>
<proteinExistence type="predicted"/>
<keyword evidence="2" id="KW-1185">Reference proteome</keyword>
<name>A0A0H2RUQ2_9AGAM</name>
<dbReference type="AlphaFoldDB" id="A0A0H2RUQ2"/>
<sequence>MSRFFQVKSSEDVIFTSDRGISTLLTASKAIKSREAVGVWIFGGKVWKVFSHVEKSNGRTQILGDLQNNYELASRWGLPIGKCTFMPGKVQVGKNIATNGFVLVTEEMAGTNFQKSKSSFIAALKKEGVPKNKYDADYQKILAACMAAKNIGLKDCQGFIKTGVREPLRFIDVHTGWNKCKGCFDDSGQAVALLEAIEAWPTMK</sequence>
<reference evidence="1 2" key="1">
    <citation type="submission" date="2015-04" db="EMBL/GenBank/DDBJ databases">
        <title>Complete genome sequence of Schizopora paradoxa KUC8140, a cosmopolitan wood degrader in East Asia.</title>
        <authorList>
            <consortium name="DOE Joint Genome Institute"/>
            <person name="Min B."/>
            <person name="Park H."/>
            <person name="Jang Y."/>
            <person name="Kim J.-J."/>
            <person name="Kim K.H."/>
            <person name="Pangilinan J."/>
            <person name="Lipzen A."/>
            <person name="Riley R."/>
            <person name="Grigoriev I.V."/>
            <person name="Spatafora J.W."/>
            <person name="Choi I.-G."/>
        </authorList>
    </citation>
    <scope>NUCLEOTIDE SEQUENCE [LARGE SCALE GENOMIC DNA]</scope>
    <source>
        <strain evidence="1 2">KUC8140</strain>
    </source>
</reference>
<dbReference type="InParanoid" id="A0A0H2RUQ2"/>
<dbReference type="OrthoDB" id="3252968at2759"/>
<protein>
    <submittedName>
        <fullName evidence="1">Uncharacterized protein</fullName>
    </submittedName>
</protein>
<evidence type="ECO:0000313" key="2">
    <source>
        <dbReference type="Proteomes" id="UP000053477"/>
    </source>
</evidence>
<dbReference type="EMBL" id="KQ085964">
    <property type="protein sequence ID" value="KLO13173.1"/>
    <property type="molecule type" value="Genomic_DNA"/>
</dbReference>
<accession>A0A0H2RUQ2</accession>
<evidence type="ECO:0000313" key="1">
    <source>
        <dbReference type="EMBL" id="KLO13173.1"/>
    </source>
</evidence>
<organism evidence="1 2">
    <name type="scientific">Schizopora paradoxa</name>
    <dbReference type="NCBI Taxonomy" id="27342"/>
    <lineage>
        <taxon>Eukaryota</taxon>
        <taxon>Fungi</taxon>
        <taxon>Dikarya</taxon>
        <taxon>Basidiomycota</taxon>
        <taxon>Agaricomycotina</taxon>
        <taxon>Agaricomycetes</taxon>
        <taxon>Hymenochaetales</taxon>
        <taxon>Schizoporaceae</taxon>
        <taxon>Schizopora</taxon>
    </lineage>
</organism>
<gene>
    <name evidence="1" type="ORF">SCHPADRAFT_940638</name>
</gene>